<dbReference type="AlphaFoldDB" id="A0AAE0Z5C1"/>
<feature type="signal peptide" evidence="1">
    <location>
        <begin position="1"/>
        <end position="20"/>
    </location>
</feature>
<sequence length="88" mass="9751">MWRLKTGLELLLHASRLASPASVPRTEICLDIKAANFSPLNELSRTIPAQAPTWTGQTESVIWVISKLCLISVSTSLFTPQYGRNEKP</sequence>
<comment type="caution">
    <text evidence="2">The sequence shown here is derived from an EMBL/GenBank/DDBJ whole genome shotgun (WGS) entry which is preliminary data.</text>
</comment>
<feature type="chain" id="PRO_5042237664" description="Secreted protein" evidence="1">
    <location>
        <begin position="21"/>
        <end position="88"/>
    </location>
</feature>
<keyword evidence="1" id="KW-0732">Signal</keyword>
<evidence type="ECO:0000256" key="1">
    <source>
        <dbReference type="SAM" id="SignalP"/>
    </source>
</evidence>
<accession>A0AAE0Z5C1</accession>
<gene>
    <name evidence="2" type="ORF">RRG08_043359</name>
</gene>
<organism evidence="2 3">
    <name type="scientific">Elysia crispata</name>
    <name type="common">lettuce slug</name>
    <dbReference type="NCBI Taxonomy" id="231223"/>
    <lineage>
        <taxon>Eukaryota</taxon>
        <taxon>Metazoa</taxon>
        <taxon>Spiralia</taxon>
        <taxon>Lophotrochozoa</taxon>
        <taxon>Mollusca</taxon>
        <taxon>Gastropoda</taxon>
        <taxon>Heterobranchia</taxon>
        <taxon>Euthyneura</taxon>
        <taxon>Panpulmonata</taxon>
        <taxon>Sacoglossa</taxon>
        <taxon>Placobranchoidea</taxon>
        <taxon>Plakobranchidae</taxon>
        <taxon>Elysia</taxon>
    </lineage>
</organism>
<evidence type="ECO:0000313" key="3">
    <source>
        <dbReference type="Proteomes" id="UP001283361"/>
    </source>
</evidence>
<protein>
    <recommendedName>
        <fullName evidence="4">Secreted protein</fullName>
    </recommendedName>
</protein>
<evidence type="ECO:0000313" key="2">
    <source>
        <dbReference type="EMBL" id="KAK3763072.1"/>
    </source>
</evidence>
<reference evidence="2" key="1">
    <citation type="journal article" date="2023" name="G3 (Bethesda)">
        <title>A reference genome for the long-term kleptoplast-retaining sea slug Elysia crispata morphotype clarki.</title>
        <authorList>
            <person name="Eastman K.E."/>
            <person name="Pendleton A.L."/>
            <person name="Shaikh M.A."/>
            <person name="Suttiyut T."/>
            <person name="Ogas R."/>
            <person name="Tomko P."/>
            <person name="Gavelis G."/>
            <person name="Widhalm J.R."/>
            <person name="Wisecaver J.H."/>
        </authorList>
    </citation>
    <scope>NUCLEOTIDE SEQUENCE</scope>
    <source>
        <strain evidence="2">ECLA1</strain>
    </source>
</reference>
<evidence type="ECO:0008006" key="4">
    <source>
        <dbReference type="Google" id="ProtNLM"/>
    </source>
</evidence>
<name>A0AAE0Z5C1_9GAST</name>
<keyword evidence="3" id="KW-1185">Reference proteome</keyword>
<dbReference type="Proteomes" id="UP001283361">
    <property type="component" value="Unassembled WGS sequence"/>
</dbReference>
<proteinExistence type="predicted"/>
<dbReference type="EMBL" id="JAWDGP010004608">
    <property type="protein sequence ID" value="KAK3763072.1"/>
    <property type="molecule type" value="Genomic_DNA"/>
</dbReference>